<reference evidence="1 2" key="1">
    <citation type="submission" date="2012-08" db="EMBL/GenBank/DDBJ databases">
        <title>Whole genome shotgun sequence of Gordonia rhizosphera NBRC 16068.</title>
        <authorList>
            <person name="Takarada H."/>
            <person name="Isaki S."/>
            <person name="Hosoyama A."/>
            <person name="Tsuchikane K."/>
            <person name="Katsumata H."/>
            <person name="Baba S."/>
            <person name="Ohji S."/>
            <person name="Yamazaki S."/>
            <person name="Fujita N."/>
        </authorList>
    </citation>
    <scope>NUCLEOTIDE SEQUENCE [LARGE SCALE GENOMIC DNA]</scope>
    <source>
        <strain evidence="1 2">NBRC 16068</strain>
    </source>
</reference>
<dbReference type="eggNOG" id="ENOG50333R7">
    <property type="taxonomic scope" value="Bacteria"/>
</dbReference>
<dbReference type="AlphaFoldDB" id="K6VX76"/>
<dbReference type="RefSeq" id="WP_006335054.1">
    <property type="nucleotide sequence ID" value="NZ_BAHC01000135.1"/>
</dbReference>
<organism evidence="1 2">
    <name type="scientific">Gordonia rhizosphera NBRC 16068</name>
    <dbReference type="NCBI Taxonomy" id="1108045"/>
    <lineage>
        <taxon>Bacteria</taxon>
        <taxon>Bacillati</taxon>
        <taxon>Actinomycetota</taxon>
        <taxon>Actinomycetes</taxon>
        <taxon>Mycobacteriales</taxon>
        <taxon>Gordoniaceae</taxon>
        <taxon>Gordonia</taxon>
    </lineage>
</organism>
<proteinExistence type="predicted"/>
<accession>K6VX76</accession>
<keyword evidence="2" id="KW-1185">Reference proteome</keyword>
<name>K6VX76_9ACTN</name>
<dbReference type="EMBL" id="BAHC01000135">
    <property type="protein sequence ID" value="GAB91525.1"/>
    <property type="molecule type" value="Genomic_DNA"/>
</dbReference>
<gene>
    <name evidence="1" type="ORF">GORHZ_135_00750</name>
</gene>
<evidence type="ECO:0000313" key="1">
    <source>
        <dbReference type="EMBL" id="GAB91525.1"/>
    </source>
</evidence>
<evidence type="ECO:0000313" key="2">
    <source>
        <dbReference type="Proteomes" id="UP000008363"/>
    </source>
</evidence>
<protein>
    <submittedName>
        <fullName evidence="1">Uncharacterized protein</fullName>
    </submittedName>
</protein>
<dbReference type="STRING" id="1108045.GORHZ_135_00750"/>
<dbReference type="Proteomes" id="UP000008363">
    <property type="component" value="Unassembled WGS sequence"/>
</dbReference>
<dbReference type="OrthoDB" id="4375301at2"/>
<comment type="caution">
    <text evidence="1">The sequence shown here is derived from an EMBL/GenBank/DDBJ whole genome shotgun (WGS) entry which is preliminary data.</text>
</comment>
<sequence length="119" mass="12874">MDNFARMQFDLLMATAAESFAERIVQRCGGGDAALERLAADPDGDGIWLSQFVDSVFADNCLDDPAGSCFVLEALSRRPVEINLSGTVADVLATAARMAFADLLRNKVTEAMHKAQRYG</sequence>